<proteinExistence type="predicted"/>
<dbReference type="EMBL" id="CAJNRG010016536">
    <property type="protein sequence ID" value="CAF2202977.1"/>
    <property type="molecule type" value="Genomic_DNA"/>
</dbReference>
<evidence type="ECO:0000313" key="2">
    <source>
        <dbReference type="EMBL" id="CAF2202977.1"/>
    </source>
</evidence>
<dbReference type="AlphaFoldDB" id="A0A816QMY0"/>
<organism evidence="1 5">
    <name type="scientific">Rotaria magnacalcarata</name>
    <dbReference type="NCBI Taxonomy" id="392030"/>
    <lineage>
        <taxon>Eukaryota</taxon>
        <taxon>Metazoa</taxon>
        <taxon>Spiralia</taxon>
        <taxon>Gnathifera</taxon>
        <taxon>Rotifera</taxon>
        <taxon>Eurotatoria</taxon>
        <taxon>Bdelloidea</taxon>
        <taxon>Philodinida</taxon>
        <taxon>Philodinidae</taxon>
        <taxon>Rotaria</taxon>
    </lineage>
</organism>
<accession>A0A816QMY0</accession>
<gene>
    <name evidence="3" type="ORF">OVN521_LOCUS26496</name>
    <name evidence="4" type="ORF">UXM345_LOCUS36072</name>
    <name evidence="1" type="ORF">WKI299_LOCUS12206</name>
    <name evidence="2" type="ORF">XDN619_LOCUS32885</name>
</gene>
<comment type="caution">
    <text evidence="1">The sequence shown here is derived from an EMBL/GenBank/DDBJ whole genome shotgun (WGS) entry which is preliminary data.</text>
</comment>
<evidence type="ECO:0000313" key="5">
    <source>
        <dbReference type="Proteomes" id="UP000663856"/>
    </source>
</evidence>
<evidence type="ECO:0000313" key="1">
    <source>
        <dbReference type="EMBL" id="CAF2061610.1"/>
    </source>
</evidence>
<dbReference type="EMBL" id="CAJOBG010006978">
    <property type="protein sequence ID" value="CAF4203107.1"/>
    <property type="molecule type" value="Genomic_DNA"/>
</dbReference>
<dbReference type="Proteomes" id="UP000663866">
    <property type="component" value="Unassembled WGS sequence"/>
</dbReference>
<dbReference type="EMBL" id="CAJOBF010016070">
    <property type="protein sequence ID" value="CAF4352373.1"/>
    <property type="molecule type" value="Genomic_DNA"/>
</dbReference>
<evidence type="ECO:0000313" key="4">
    <source>
        <dbReference type="EMBL" id="CAF4352373.1"/>
    </source>
</evidence>
<reference evidence="1" key="1">
    <citation type="submission" date="2021-02" db="EMBL/GenBank/DDBJ databases">
        <authorList>
            <person name="Nowell W R."/>
        </authorList>
    </citation>
    <scope>NUCLEOTIDE SEQUENCE</scope>
</reference>
<dbReference type="Proteomes" id="UP000663887">
    <property type="component" value="Unassembled WGS sequence"/>
</dbReference>
<name>A0A816QMY0_9BILA</name>
<feature type="non-terminal residue" evidence="1">
    <location>
        <position position="1"/>
    </location>
</feature>
<protein>
    <submittedName>
        <fullName evidence="1">Uncharacterized protein</fullName>
    </submittedName>
</protein>
<sequence>IFDKQLQINTDIYKYNHQLAKQAGDLITQMWNSSTLTTNDQFISTMNNIQLPSFIDRLDKMNIYIKN</sequence>
<dbReference type="Proteomes" id="UP000663842">
    <property type="component" value="Unassembled WGS sequence"/>
</dbReference>
<evidence type="ECO:0000313" key="3">
    <source>
        <dbReference type="EMBL" id="CAF4203107.1"/>
    </source>
</evidence>
<dbReference type="Proteomes" id="UP000663856">
    <property type="component" value="Unassembled WGS sequence"/>
</dbReference>
<keyword evidence="6" id="KW-1185">Reference proteome</keyword>
<evidence type="ECO:0000313" key="6">
    <source>
        <dbReference type="Proteomes" id="UP000663866"/>
    </source>
</evidence>
<dbReference type="EMBL" id="CAJNRF010004604">
    <property type="protein sequence ID" value="CAF2061610.1"/>
    <property type="molecule type" value="Genomic_DNA"/>
</dbReference>